<dbReference type="GO" id="GO:0005509">
    <property type="term" value="F:calcium ion binding"/>
    <property type="evidence" value="ECO:0007669"/>
    <property type="project" value="InterPro"/>
</dbReference>
<protein>
    <submittedName>
        <fullName evidence="3">Polcalcin Cyn d 7-like protein</fullName>
    </submittedName>
</protein>
<dbReference type="PROSITE" id="PS00018">
    <property type="entry name" value="EF_HAND_1"/>
    <property type="match status" value="1"/>
</dbReference>
<comment type="caution">
    <text evidence="3">The sequence shown here is derived from an EMBL/GenBank/DDBJ whole genome shotgun (WGS) entry which is preliminary data.</text>
</comment>
<gene>
    <name evidence="3" type="ORF">FCM35_KLT16949</name>
</gene>
<keyword evidence="4" id="KW-1185">Reference proteome</keyword>
<dbReference type="OrthoDB" id="1914225at2759"/>
<dbReference type="InterPro" id="IPR002048">
    <property type="entry name" value="EF_hand_dom"/>
</dbReference>
<dbReference type="Gene3D" id="1.10.238.10">
    <property type="entry name" value="EF-hand"/>
    <property type="match status" value="1"/>
</dbReference>
<dbReference type="AlphaFoldDB" id="A0A833VXC2"/>
<evidence type="ECO:0000313" key="3">
    <source>
        <dbReference type="EMBL" id="KAF3339478.1"/>
    </source>
</evidence>
<evidence type="ECO:0000313" key="4">
    <source>
        <dbReference type="Proteomes" id="UP000623129"/>
    </source>
</evidence>
<proteinExistence type="predicted"/>
<dbReference type="PROSITE" id="PS50222">
    <property type="entry name" value="EF_HAND_2"/>
    <property type="match status" value="1"/>
</dbReference>
<organism evidence="3 4">
    <name type="scientific">Carex littledalei</name>
    <dbReference type="NCBI Taxonomy" id="544730"/>
    <lineage>
        <taxon>Eukaryota</taxon>
        <taxon>Viridiplantae</taxon>
        <taxon>Streptophyta</taxon>
        <taxon>Embryophyta</taxon>
        <taxon>Tracheophyta</taxon>
        <taxon>Spermatophyta</taxon>
        <taxon>Magnoliopsida</taxon>
        <taxon>Liliopsida</taxon>
        <taxon>Poales</taxon>
        <taxon>Cyperaceae</taxon>
        <taxon>Cyperoideae</taxon>
        <taxon>Cariceae</taxon>
        <taxon>Carex</taxon>
        <taxon>Carex subgen. Euthyceras</taxon>
    </lineage>
</organism>
<dbReference type="SMART" id="SM00054">
    <property type="entry name" value="EFh"/>
    <property type="match status" value="1"/>
</dbReference>
<feature type="domain" description="EF-hand" evidence="2">
    <location>
        <begin position="24"/>
        <end position="59"/>
    </location>
</feature>
<dbReference type="EMBL" id="SWLB01000004">
    <property type="protein sequence ID" value="KAF3339478.1"/>
    <property type="molecule type" value="Genomic_DNA"/>
</dbReference>
<keyword evidence="1" id="KW-0106">Calcium</keyword>
<dbReference type="SUPFAM" id="SSF47473">
    <property type="entry name" value="EF-hand"/>
    <property type="match status" value="1"/>
</dbReference>
<reference evidence="3" key="1">
    <citation type="submission" date="2020-01" db="EMBL/GenBank/DDBJ databases">
        <title>Genome sequence of Kobresia littledalei, the first chromosome-level genome in the family Cyperaceae.</title>
        <authorList>
            <person name="Qu G."/>
        </authorList>
    </citation>
    <scope>NUCLEOTIDE SEQUENCE</scope>
    <source>
        <strain evidence="3">C.B.Clarke</strain>
        <tissue evidence="3">Leaf</tissue>
    </source>
</reference>
<accession>A0A833VXC2</accession>
<evidence type="ECO:0000259" key="2">
    <source>
        <dbReference type="PROSITE" id="PS50222"/>
    </source>
</evidence>
<sequence length="105" mass="12311">MTIECSDPGHHPHRLFHHNHFKRMTREEFDKWLDDVDSNKDGMISQKELYAALKVLGLHMKTLKSWIAIKAVDRNRNKVIDGSVERKLLVDYAAKHWGIIVCDNF</sequence>
<dbReference type="Proteomes" id="UP000623129">
    <property type="component" value="Unassembled WGS sequence"/>
</dbReference>
<name>A0A833VXC2_9POAL</name>
<dbReference type="InterPro" id="IPR018247">
    <property type="entry name" value="EF_Hand_1_Ca_BS"/>
</dbReference>
<evidence type="ECO:0000256" key="1">
    <source>
        <dbReference type="ARBA" id="ARBA00022837"/>
    </source>
</evidence>
<dbReference type="InterPro" id="IPR011992">
    <property type="entry name" value="EF-hand-dom_pair"/>
</dbReference>